<keyword evidence="1" id="KW-0040">ANK repeat</keyword>
<feature type="repeat" description="ANK" evidence="1">
    <location>
        <begin position="496"/>
        <end position="518"/>
    </location>
</feature>
<dbReference type="Proteomes" id="UP000694050">
    <property type="component" value="Unassembled WGS sequence"/>
</dbReference>
<dbReference type="PANTHER" id="PTHR24198">
    <property type="entry name" value="ANKYRIN REPEAT AND PROTEIN KINASE DOMAIN-CONTAINING PROTEIN"/>
    <property type="match status" value="1"/>
</dbReference>
<evidence type="ECO:0000313" key="2">
    <source>
        <dbReference type="EMBL" id="KAG7406014.1"/>
    </source>
</evidence>
<name>A0A8J5NGG4_FUSOX</name>
<protein>
    <submittedName>
        <fullName evidence="2">Ankyrin-2</fullName>
    </submittedName>
</protein>
<dbReference type="AlphaFoldDB" id="A0A8J5NGG4"/>
<dbReference type="PANTHER" id="PTHR24198:SF165">
    <property type="entry name" value="ANKYRIN REPEAT-CONTAINING PROTEIN-RELATED"/>
    <property type="match status" value="1"/>
</dbReference>
<dbReference type="Pfam" id="PF12796">
    <property type="entry name" value="Ank_2"/>
    <property type="match status" value="3"/>
</dbReference>
<organism evidence="2 3">
    <name type="scientific">Fusarium oxysporum f. sp. rapae</name>
    <dbReference type="NCBI Taxonomy" id="485398"/>
    <lineage>
        <taxon>Eukaryota</taxon>
        <taxon>Fungi</taxon>
        <taxon>Dikarya</taxon>
        <taxon>Ascomycota</taxon>
        <taxon>Pezizomycotina</taxon>
        <taxon>Sordariomycetes</taxon>
        <taxon>Hypocreomycetidae</taxon>
        <taxon>Hypocreales</taxon>
        <taxon>Nectriaceae</taxon>
        <taxon>Fusarium</taxon>
        <taxon>Fusarium oxysporum species complex</taxon>
    </lineage>
</organism>
<feature type="repeat" description="ANK" evidence="1">
    <location>
        <begin position="116"/>
        <end position="148"/>
    </location>
</feature>
<feature type="repeat" description="ANK" evidence="1">
    <location>
        <begin position="229"/>
        <end position="261"/>
    </location>
</feature>
<gene>
    <name evidence="2" type="primary">ANK2-2</name>
    <name evidence="2" type="ORF">Forpe1208_v013688</name>
</gene>
<dbReference type="PROSITE" id="PS50088">
    <property type="entry name" value="ANK_REPEAT"/>
    <property type="match status" value="4"/>
</dbReference>
<dbReference type="SMART" id="SM00248">
    <property type="entry name" value="ANK"/>
    <property type="match status" value="14"/>
</dbReference>
<comment type="caution">
    <text evidence="2">The sequence shown here is derived from an EMBL/GenBank/DDBJ whole genome shotgun (WGS) entry which is preliminary data.</text>
</comment>
<dbReference type="PROSITE" id="PS50297">
    <property type="entry name" value="ANK_REP_REGION"/>
    <property type="match status" value="3"/>
</dbReference>
<evidence type="ECO:0000313" key="3">
    <source>
        <dbReference type="Proteomes" id="UP000694050"/>
    </source>
</evidence>
<dbReference type="InterPro" id="IPR002110">
    <property type="entry name" value="Ankyrin_rpt"/>
</dbReference>
<accession>A0A8J5NGG4</accession>
<evidence type="ECO:0000256" key="1">
    <source>
        <dbReference type="PROSITE-ProRule" id="PRU00023"/>
    </source>
</evidence>
<proteinExistence type="predicted"/>
<sequence>MLARIWRIMDPEGTHAPRVWPFPGASVLHLVIAFGSASLMDTLLQKESSNLGVEDLEGNTPLQLALREDRQELALMILHRSRKWQTDHDAIFSAETPSGPSVPSIYLGHINTTNVDGDTPLSLAVSIKADKVIRSLIEAGAEIKHEKSVVFYAISQRNKALVSQLIKGGSELEGAVFFATQCLVRMNDDDQSLLELLKDLLEAGGNTRRFTGVEIDDFSEIDDDEEEDEDEEAIFAALHGGKTAVVSLLLSHGSSANLRDQNNTVPILLAVESRQVDIATVLFRDSPKTIFSEDIEGMTAVKLVILTAQVDLALLFVKEGGGILTLPEVFYNAIQFRQFEIVDALLQRDADIIEIANQEWLDWDTPFLEAVHEWDGNMVDLLLRTGKIDISVRTKDGYTPFLVAVQVGSPNIVKLLLDTGKIGVNQEDFEERALSAMSIIDEYQDMYDAVLGPFSIGEWHYDVMGDFLWWAIKGGKLRMMKLLLDESIVDTNRTVEGQTPLMWAMQRGKADVVKVLLSSIRVDLHFSNELGRTPFSWALDYRKDRMVLLLLGAKGFSIHGESNDTSRKLFWWAIGRGNGGVINMLHESGKYDINTKDPSGRTPLIYAAETCAEEAMRVLLEAEKIDIHAVDNRGDTALSIAVKRGYSTIVDLLSSYVNRSSGIAVKVKKD</sequence>
<dbReference type="EMBL" id="JAELUQ010000011">
    <property type="protein sequence ID" value="KAG7406014.1"/>
    <property type="molecule type" value="Genomic_DNA"/>
</dbReference>
<reference evidence="2" key="1">
    <citation type="submission" date="2021-04" db="EMBL/GenBank/DDBJ databases">
        <title>First draft genome resource for Brassicaceae pathogens Fusarium oxysporum f. sp. raphani and Fusarium oxysporum f. sp. rapae.</title>
        <authorList>
            <person name="Asai S."/>
        </authorList>
    </citation>
    <scope>NUCLEOTIDE SEQUENCE</scope>
    <source>
        <strain evidence="2">Tf1208</strain>
    </source>
</reference>
<feature type="repeat" description="ANK" evidence="1">
    <location>
        <begin position="396"/>
        <end position="420"/>
    </location>
</feature>